<accession>A0ABD0YFF1</accession>
<dbReference type="Proteomes" id="UP001557470">
    <property type="component" value="Unassembled WGS sequence"/>
</dbReference>
<name>A0ABD0YFF1_UMBPY</name>
<evidence type="ECO:0000256" key="2">
    <source>
        <dbReference type="SAM" id="SignalP"/>
    </source>
</evidence>
<dbReference type="SUPFAM" id="SSF50494">
    <property type="entry name" value="Trypsin-like serine proteases"/>
    <property type="match status" value="1"/>
</dbReference>
<gene>
    <name evidence="3" type="ORF">UPYG_G00049210</name>
</gene>
<reference evidence="3 4" key="1">
    <citation type="submission" date="2024-06" db="EMBL/GenBank/DDBJ databases">
        <authorList>
            <person name="Pan Q."/>
            <person name="Wen M."/>
            <person name="Jouanno E."/>
            <person name="Zahm M."/>
            <person name="Klopp C."/>
            <person name="Cabau C."/>
            <person name="Louis A."/>
            <person name="Berthelot C."/>
            <person name="Parey E."/>
            <person name="Roest Crollius H."/>
            <person name="Montfort J."/>
            <person name="Robinson-Rechavi M."/>
            <person name="Bouchez O."/>
            <person name="Lampietro C."/>
            <person name="Lopez Roques C."/>
            <person name="Donnadieu C."/>
            <person name="Postlethwait J."/>
            <person name="Bobe J."/>
            <person name="Verreycken H."/>
            <person name="Guiguen Y."/>
        </authorList>
    </citation>
    <scope>NUCLEOTIDE SEQUENCE [LARGE SCALE GENOMIC DNA]</scope>
    <source>
        <strain evidence="3">Up_M1</strain>
        <tissue evidence="3">Testis</tissue>
    </source>
</reference>
<protein>
    <recommendedName>
        <fullName evidence="5">HtrA serine peptidase 3a</fullName>
    </recommendedName>
</protein>
<comment type="caution">
    <text evidence="3">The sequence shown here is derived from an EMBL/GenBank/DDBJ whole genome shotgun (WGS) entry which is preliminary data.</text>
</comment>
<sequence>MQWFLFVVTVLFAHKLTASGFGVGEKSRSKKCPLPCDVSPTCTSGYVRDRSCLPCYQAEGKLRCRSHECHYGRLPLCRCEKRSQVCDEKTYGFVCRMKAASRKAFLNSLITKIDKGLCTSGQGPGISSHNSPRYKFNFIADVVENIAPAVVHIKLFLRHPLFGHYVLLTSGSGFIISQSGLIITNAHVVNAALTVTGVPRLHVLLHDGEVSEATVWDVDGKSDIATIKIDAQKKLPFLSLGGSGDLRPGEFVVAIGSPFALQNTVTTGIVSSAQRAGKDLGIMDSDMDYIQTDAIINFGNSGGPLVNLVTAGISFAIPSDRIRRFLTESQNIQYITGTHSILNDHYHIPEPMSETGGS</sequence>
<dbReference type="PRINTS" id="PR00834">
    <property type="entry name" value="PROTEASES2C"/>
</dbReference>
<keyword evidence="4" id="KW-1185">Reference proteome</keyword>
<comment type="similarity">
    <text evidence="1">Belongs to the peptidase S1C family.</text>
</comment>
<dbReference type="InterPro" id="IPR009003">
    <property type="entry name" value="Peptidase_S1_PA"/>
</dbReference>
<feature type="signal peptide" evidence="2">
    <location>
        <begin position="1"/>
        <end position="18"/>
    </location>
</feature>
<proteinExistence type="inferred from homology"/>
<keyword evidence="2" id="KW-0732">Signal</keyword>
<evidence type="ECO:0008006" key="5">
    <source>
        <dbReference type="Google" id="ProtNLM"/>
    </source>
</evidence>
<dbReference type="InterPro" id="IPR001940">
    <property type="entry name" value="Peptidase_S1C"/>
</dbReference>
<dbReference type="PANTHER" id="PTHR22939:SF14">
    <property type="entry name" value="SERINE PROTEASE HTRA3"/>
    <property type="match status" value="1"/>
</dbReference>
<organism evidence="3 4">
    <name type="scientific">Umbra pygmaea</name>
    <name type="common">Eastern mudminnow</name>
    <dbReference type="NCBI Taxonomy" id="75934"/>
    <lineage>
        <taxon>Eukaryota</taxon>
        <taxon>Metazoa</taxon>
        <taxon>Chordata</taxon>
        <taxon>Craniata</taxon>
        <taxon>Vertebrata</taxon>
        <taxon>Euteleostomi</taxon>
        <taxon>Actinopterygii</taxon>
        <taxon>Neopterygii</taxon>
        <taxon>Teleostei</taxon>
        <taxon>Protacanthopterygii</taxon>
        <taxon>Esociformes</taxon>
        <taxon>Umbridae</taxon>
        <taxon>Umbra</taxon>
    </lineage>
</organism>
<evidence type="ECO:0000313" key="4">
    <source>
        <dbReference type="Proteomes" id="UP001557470"/>
    </source>
</evidence>
<dbReference type="EMBL" id="JAGEUA010000001">
    <property type="protein sequence ID" value="KAL1023932.1"/>
    <property type="molecule type" value="Genomic_DNA"/>
</dbReference>
<dbReference type="Gene3D" id="2.40.10.120">
    <property type="match status" value="1"/>
</dbReference>
<evidence type="ECO:0000256" key="1">
    <source>
        <dbReference type="ARBA" id="ARBA00010541"/>
    </source>
</evidence>
<dbReference type="PANTHER" id="PTHR22939">
    <property type="entry name" value="SERINE PROTEASE FAMILY S1C HTRA-RELATED"/>
    <property type="match status" value="1"/>
</dbReference>
<feature type="chain" id="PRO_5044775123" description="HtrA serine peptidase 3a" evidence="2">
    <location>
        <begin position="19"/>
        <end position="358"/>
    </location>
</feature>
<dbReference type="AlphaFoldDB" id="A0ABD0YFF1"/>
<evidence type="ECO:0000313" key="3">
    <source>
        <dbReference type="EMBL" id="KAL1023932.1"/>
    </source>
</evidence>
<dbReference type="Pfam" id="PF13365">
    <property type="entry name" value="Trypsin_2"/>
    <property type="match status" value="1"/>
</dbReference>